<feature type="transmembrane region" description="Helical" evidence="1">
    <location>
        <begin position="196"/>
        <end position="216"/>
    </location>
</feature>
<keyword evidence="3" id="KW-1185">Reference proteome</keyword>
<keyword evidence="1" id="KW-0812">Transmembrane</keyword>
<feature type="transmembrane region" description="Helical" evidence="1">
    <location>
        <begin position="168"/>
        <end position="190"/>
    </location>
</feature>
<keyword evidence="1" id="KW-0472">Membrane</keyword>
<protein>
    <submittedName>
        <fullName evidence="2">Uncharacterized protein</fullName>
    </submittedName>
</protein>
<feature type="transmembrane region" description="Helical" evidence="1">
    <location>
        <begin position="128"/>
        <end position="147"/>
    </location>
</feature>
<gene>
    <name evidence="2" type="ORF">QMA06_02640</name>
</gene>
<evidence type="ECO:0000256" key="1">
    <source>
        <dbReference type="SAM" id="Phobius"/>
    </source>
</evidence>
<keyword evidence="1" id="KW-1133">Transmembrane helix</keyword>
<dbReference type="RefSeq" id="WP_290205300.1">
    <property type="nucleotide sequence ID" value="NZ_JASDDK010000001.1"/>
</dbReference>
<name>A0ABT7ZRI7_9FLAO</name>
<dbReference type="Proteomes" id="UP001231197">
    <property type="component" value="Unassembled WGS sequence"/>
</dbReference>
<reference evidence="2 3" key="1">
    <citation type="journal article" date="2023" name="Int. J. Syst. Evol. Microbiol.">
        <title>Winogradskyella bathintestinalis sp. nov., isolated from the intestine of the deep-sea loosejaw dragonfish, Malacosteus niger.</title>
        <authorList>
            <person name="Uniacke-Lowe S."/>
            <person name="Johnson C.N."/>
            <person name="Stanton C."/>
            <person name="Hill C."/>
            <person name="Ross P."/>
        </authorList>
    </citation>
    <scope>NUCLEOTIDE SEQUENCE [LARGE SCALE GENOMIC DNA]</scope>
    <source>
        <strain evidence="2 3">APC 3343</strain>
    </source>
</reference>
<comment type="caution">
    <text evidence="2">The sequence shown here is derived from an EMBL/GenBank/DDBJ whole genome shotgun (WGS) entry which is preliminary data.</text>
</comment>
<accession>A0ABT7ZRI7</accession>
<evidence type="ECO:0000313" key="2">
    <source>
        <dbReference type="EMBL" id="MDN3491602.1"/>
    </source>
</evidence>
<sequence length="238" mass="28587">MKADLKVLSKMKLTEPQIEDLYAFTRQHFVEHYDLQTELVDHLANDIETQWQKQPKLSFEDAKNKAFKKFGVFGFMDAIEQRQKTMNKRYRYYLWRELKQWFKLPQIIATITLFVLIYFALASSYVKLFSISLYVFVALWCMVKGFILHRKFIKRRKMTNKKWLLEELIFKQAGYVSFLFLLHLQNIFILNDSVKSVYGLLFMSLLFTVLMLINYISFEVIPNKAEELLKDTYPQFSM</sequence>
<evidence type="ECO:0000313" key="3">
    <source>
        <dbReference type="Proteomes" id="UP001231197"/>
    </source>
</evidence>
<proteinExistence type="predicted"/>
<organism evidence="2 3">
    <name type="scientific">Winogradskyella bathintestinalis</name>
    <dbReference type="NCBI Taxonomy" id="3035208"/>
    <lineage>
        <taxon>Bacteria</taxon>
        <taxon>Pseudomonadati</taxon>
        <taxon>Bacteroidota</taxon>
        <taxon>Flavobacteriia</taxon>
        <taxon>Flavobacteriales</taxon>
        <taxon>Flavobacteriaceae</taxon>
        <taxon>Winogradskyella</taxon>
    </lineage>
</organism>
<dbReference type="EMBL" id="JASDDK010000001">
    <property type="protein sequence ID" value="MDN3491602.1"/>
    <property type="molecule type" value="Genomic_DNA"/>
</dbReference>
<feature type="transmembrane region" description="Helical" evidence="1">
    <location>
        <begin position="101"/>
        <end position="122"/>
    </location>
</feature>